<dbReference type="InterPro" id="IPR058660">
    <property type="entry name" value="WHD_DnaB"/>
</dbReference>
<organism evidence="2 3">
    <name type="scientific">Streptococcus oralis SK313</name>
    <dbReference type="NCBI Taxonomy" id="1035190"/>
    <lineage>
        <taxon>Bacteria</taxon>
        <taxon>Bacillati</taxon>
        <taxon>Bacillota</taxon>
        <taxon>Bacilli</taxon>
        <taxon>Lactobacillales</taxon>
        <taxon>Streptococcaceae</taxon>
        <taxon>Streptococcus</taxon>
    </lineage>
</organism>
<evidence type="ECO:0000313" key="3">
    <source>
        <dbReference type="Proteomes" id="UP000005621"/>
    </source>
</evidence>
<dbReference type="EMBL" id="AFUU01000004">
    <property type="protein sequence ID" value="EGV00958.1"/>
    <property type="molecule type" value="Genomic_DNA"/>
</dbReference>
<sequence>MEHFQRLMARDGLRFENEQADVLELFAIADEKNGPGLKPIN</sequence>
<comment type="caution">
    <text evidence="2">The sequence shown here is derived from an EMBL/GenBank/DDBJ whole genome shotgun (WGS) entry which is preliminary data.</text>
</comment>
<dbReference type="PATRIC" id="fig|1035190.4.peg.1459"/>
<reference evidence="2 3" key="1">
    <citation type="submission" date="2011-07" db="EMBL/GenBank/DDBJ databases">
        <authorList>
            <person name="Harkins D.M."/>
            <person name="Madupu R."/>
            <person name="Durkin A.S."/>
            <person name="Torralba M."/>
            <person name="Methe B."/>
            <person name="Sutton G.G."/>
            <person name="Nelson K.E."/>
        </authorList>
    </citation>
    <scope>NUCLEOTIDE SEQUENCE [LARGE SCALE GENOMIC DNA]</scope>
    <source>
        <strain evidence="2 3">SK313</strain>
    </source>
</reference>
<feature type="domain" description="Replicative helicase loading/DNA remodeling protein DnaB N-terminal winged helix" evidence="1">
    <location>
        <begin position="1"/>
        <end position="33"/>
    </location>
</feature>
<gene>
    <name evidence="2" type="ORF">HMPREF9950_0323</name>
</gene>
<name>F9Q3Y3_STROR</name>
<proteinExistence type="predicted"/>
<dbReference type="Pfam" id="PF25888">
    <property type="entry name" value="WHD_DnaB"/>
    <property type="match status" value="1"/>
</dbReference>
<dbReference type="Proteomes" id="UP000005621">
    <property type="component" value="Unassembled WGS sequence"/>
</dbReference>
<evidence type="ECO:0000259" key="1">
    <source>
        <dbReference type="Pfam" id="PF25888"/>
    </source>
</evidence>
<protein>
    <recommendedName>
        <fullName evidence="1">Replicative helicase loading/DNA remodeling protein DnaB N-terminal winged helix domain-containing protein</fullName>
    </recommendedName>
</protein>
<accession>F9Q3Y3</accession>
<dbReference type="AlphaFoldDB" id="F9Q3Y3"/>
<evidence type="ECO:0000313" key="2">
    <source>
        <dbReference type="EMBL" id="EGV00958.1"/>
    </source>
</evidence>